<dbReference type="InterPro" id="IPR006175">
    <property type="entry name" value="YjgF/YER057c/UK114"/>
</dbReference>
<evidence type="ECO:0000313" key="2">
    <source>
        <dbReference type="EMBL" id="KAH3671343.1"/>
    </source>
</evidence>
<name>A0A9P8T9G8_9ASCO</name>
<dbReference type="PANTHER" id="PTHR11803:SF58">
    <property type="entry name" value="PROTEIN HMF1-RELATED"/>
    <property type="match status" value="1"/>
</dbReference>
<proteinExistence type="inferred from homology"/>
<dbReference type="RefSeq" id="XP_046064642.1">
    <property type="nucleotide sequence ID" value="XM_046206884.1"/>
</dbReference>
<evidence type="ECO:0000256" key="1">
    <source>
        <dbReference type="ARBA" id="ARBA00010552"/>
    </source>
</evidence>
<dbReference type="OrthoDB" id="309640at2759"/>
<dbReference type="GO" id="GO:0019239">
    <property type="term" value="F:deaminase activity"/>
    <property type="evidence" value="ECO:0007669"/>
    <property type="project" value="TreeGrafter"/>
</dbReference>
<dbReference type="Gene3D" id="3.30.1330.40">
    <property type="entry name" value="RutC-like"/>
    <property type="match status" value="1"/>
</dbReference>
<dbReference type="Proteomes" id="UP000769157">
    <property type="component" value="Unassembled WGS sequence"/>
</dbReference>
<keyword evidence="3" id="KW-1185">Reference proteome</keyword>
<reference evidence="2" key="2">
    <citation type="submission" date="2021-01" db="EMBL/GenBank/DDBJ databases">
        <authorList>
            <person name="Schikora-Tamarit M.A."/>
        </authorList>
    </citation>
    <scope>NUCLEOTIDE SEQUENCE</scope>
    <source>
        <strain evidence="2">CBS6075</strain>
    </source>
</reference>
<dbReference type="CDD" id="cd00448">
    <property type="entry name" value="YjgF_YER057c_UK114_family"/>
    <property type="match status" value="1"/>
</dbReference>
<dbReference type="GO" id="GO:0005739">
    <property type="term" value="C:mitochondrion"/>
    <property type="evidence" value="ECO:0007669"/>
    <property type="project" value="TreeGrafter"/>
</dbReference>
<comment type="similarity">
    <text evidence="1">Belongs to the RutC family.</text>
</comment>
<accession>A0A9P8T9G8</accession>
<reference evidence="2" key="1">
    <citation type="journal article" date="2021" name="Open Biol.">
        <title>Shared evolutionary footprints suggest mitochondrial oxidative damage underlies multiple complex I losses in fungi.</title>
        <authorList>
            <person name="Schikora-Tamarit M.A."/>
            <person name="Marcet-Houben M."/>
            <person name="Nosek J."/>
            <person name="Gabaldon T."/>
        </authorList>
    </citation>
    <scope>NUCLEOTIDE SEQUENCE</scope>
    <source>
        <strain evidence="2">CBS6075</strain>
    </source>
</reference>
<dbReference type="EMBL" id="JAEUBE010000070">
    <property type="protein sequence ID" value="KAH3671343.1"/>
    <property type="molecule type" value="Genomic_DNA"/>
</dbReference>
<dbReference type="GeneID" id="70232534"/>
<comment type="caution">
    <text evidence="2">The sequence shown here is derived from an EMBL/GenBank/DDBJ whole genome shotgun (WGS) entry which is preliminary data.</text>
</comment>
<dbReference type="AlphaFoldDB" id="A0A9P8T9G8"/>
<dbReference type="InterPro" id="IPR035959">
    <property type="entry name" value="RutC-like_sf"/>
</dbReference>
<gene>
    <name evidence="2" type="ORF">OGAPHI_000566</name>
</gene>
<dbReference type="Pfam" id="PF01042">
    <property type="entry name" value="Ribonuc_L-PSP"/>
    <property type="match status" value="1"/>
</dbReference>
<protein>
    <submittedName>
        <fullName evidence="2">Uncharacterized protein</fullName>
    </submittedName>
</protein>
<dbReference type="GO" id="GO:0005829">
    <property type="term" value="C:cytosol"/>
    <property type="evidence" value="ECO:0007669"/>
    <property type="project" value="TreeGrafter"/>
</dbReference>
<organism evidence="2 3">
    <name type="scientific">Ogataea philodendri</name>
    <dbReference type="NCBI Taxonomy" id="1378263"/>
    <lineage>
        <taxon>Eukaryota</taxon>
        <taxon>Fungi</taxon>
        <taxon>Dikarya</taxon>
        <taxon>Ascomycota</taxon>
        <taxon>Saccharomycotina</taxon>
        <taxon>Pichiomycetes</taxon>
        <taxon>Pichiales</taxon>
        <taxon>Pichiaceae</taxon>
        <taxon>Ogataea</taxon>
    </lineage>
</organism>
<dbReference type="SUPFAM" id="SSF55298">
    <property type="entry name" value="YjgF-like"/>
    <property type="match status" value="1"/>
</dbReference>
<dbReference type="PANTHER" id="PTHR11803">
    <property type="entry name" value="2-IMINOBUTANOATE/2-IMINOPROPANOATE DEAMINASE RIDA"/>
    <property type="match status" value="1"/>
</dbReference>
<sequence length="132" mass="14547">MQKVSWDDLHTTGNTLISPAYKSNGHVFTSGSTGKDSNGQFPSDPKAQTHLAIKHLEKVLQASGSSLEKVLKVLLFIADPKDAAAINSVYKLYFPNKPARSCVVVKFPNSDIKVEMECVAEYESYQGRMIKL</sequence>
<evidence type="ECO:0000313" key="3">
    <source>
        <dbReference type="Proteomes" id="UP000769157"/>
    </source>
</evidence>